<feature type="domain" description="BHLH" evidence="10">
    <location>
        <begin position="110"/>
        <end position="159"/>
    </location>
</feature>
<name>A0AAP0GSN4_9ASTR</name>
<feature type="compositionally biased region" description="Acidic residues" evidence="9">
    <location>
        <begin position="443"/>
        <end position="470"/>
    </location>
</feature>
<keyword evidence="3" id="KW-0805">Transcription regulation</keyword>
<evidence type="ECO:0000256" key="2">
    <source>
        <dbReference type="ARBA" id="ARBA00022664"/>
    </source>
</evidence>
<feature type="compositionally biased region" description="Basic and acidic residues" evidence="9">
    <location>
        <begin position="519"/>
        <end position="532"/>
    </location>
</feature>
<dbReference type="GO" id="GO:0008380">
    <property type="term" value="P:RNA splicing"/>
    <property type="evidence" value="ECO:0007669"/>
    <property type="project" value="UniProtKB-KW"/>
</dbReference>
<dbReference type="InterPro" id="IPR019147">
    <property type="entry name" value="SWAP_N_domain"/>
</dbReference>
<comment type="subcellular location">
    <subcellularLocation>
        <location evidence="1">Nucleus</location>
    </subcellularLocation>
</comment>
<feature type="compositionally biased region" description="Polar residues" evidence="9">
    <location>
        <begin position="417"/>
        <end position="431"/>
    </location>
</feature>
<dbReference type="InterPro" id="IPR036638">
    <property type="entry name" value="HLH_DNA-bd_sf"/>
</dbReference>
<dbReference type="PANTHER" id="PTHR13161">
    <property type="entry name" value="SPLICING FACTOR SUPPRESSOR OF WHITE APRICOT"/>
    <property type="match status" value="1"/>
</dbReference>
<dbReference type="SMART" id="SM00353">
    <property type="entry name" value="HLH"/>
    <property type="match status" value="1"/>
</dbReference>
<dbReference type="SMART" id="SM01141">
    <property type="entry name" value="DRY_EERY"/>
    <property type="match status" value="1"/>
</dbReference>
<dbReference type="Pfam" id="PF09750">
    <property type="entry name" value="DRY_EERY"/>
    <property type="match status" value="1"/>
</dbReference>
<evidence type="ECO:0000256" key="4">
    <source>
        <dbReference type="ARBA" id="ARBA00023125"/>
    </source>
</evidence>
<protein>
    <recommendedName>
        <fullName evidence="10">BHLH domain-containing protein</fullName>
    </recommendedName>
</protein>
<feature type="compositionally biased region" description="Basic and acidic residues" evidence="9">
    <location>
        <begin position="495"/>
        <end position="509"/>
    </location>
</feature>
<feature type="compositionally biased region" description="Basic and acidic residues" evidence="9">
    <location>
        <begin position="540"/>
        <end position="552"/>
    </location>
</feature>
<dbReference type="Pfam" id="PF00010">
    <property type="entry name" value="HLH"/>
    <property type="match status" value="1"/>
</dbReference>
<keyword evidence="5" id="KW-0804">Transcription</keyword>
<evidence type="ECO:0000256" key="5">
    <source>
        <dbReference type="ARBA" id="ARBA00023163"/>
    </source>
</evidence>
<feature type="region of interest" description="Disordered" evidence="9">
    <location>
        <begin position="646"/>
        <end position="802"/>
    </location>
</feature>
<feature type="compositionally biased region" description="Basic and acidic residues" evidence="9">
    <location>
        <begin position="683"/>
        <end position="696"/>
    </location>
</feature>
<evidence type="ECO:0000256" key="9">
    <source>
        <dbReference type="SAM" id="MobiDB-lite"/>
    </source>
</evidence>
<dbReference type="EMBL" id="JBCNJP010000019">
    <property type="protein sequence ID" value="KAK9061858.1"/>
    <property type="molecule type" value="Genomic_DNA"/>
</dbReference>
<dbReference type="Gene3D" id="4.10.280.10">
    <property type="entry name" value="Helix-loop-helix DNA-binding domain"/>
    <property type="match status" value="1"/>
</dbReference>
<dbReference type="Proteomes" id="UP001408789">
    <property type="component" value="Unassembled WGS sequence"/>
</dbReference>
<reference evidence="11 12" key="1">
    <citation type="submission" date="2024-04" db="EMBL/GenBank/DDBJ databases">
        <title>The reference genome of an endangered Asteraceae, Deinandra increscens subsp. villosa, native to the Central Coast of California.</title>
        <authorList>
            <person name="Guilliams M."/>
            <person name="Hasenstab-Lehman K."/>
            <person name="Meyer R."/>
            <person name="Mcevoy S."/>
        </authorList>
    </citation>
    <scope>NUCLEOTIDE SEQUENCE [LARGE SCALE GENOMIC DNA]</scope>
    <source>
        <tissue evidence="11">Leaf</tissue>
    </source>
</reference>
<comment type="caution">
    <text evidence="11">The sequence shown here is derived from an EMBL/GenBank/DDBJ whole genome shotgun (WGS) entry which is preliminary data.</text>
</comment>
<dbReference type="GO" id="GO:0006397">
    <property type="term" value="P:mRNA processing"/>
    <property type="evidence" value="ECO:0007669"/>
    <property type="project" value="UniProtKB-KW"/>
</dbReference>
<dbReference type="GO" id="GO:0005634">
    <property type="term" value="C:nucleus"/>
    <property type="evidence" value="ECO:0007669"/>
    <property type="project" value="UniProtKB-SubCell"/>
</dbReference>
<accession>A0AAP0GSN4</accession>
<proteinExistence type="predicted"/>
<dbReference type="PANTHER" id="PTHR13161:SF4">
    <property type="entry name" value="CLK4-ASSOCIATING SERINE_ARGININE RICH PROTEIN"/>
    <property type="match status" value="1"/>
</dbReference>
<dbReference type="InterPro" id="IPR011598">
    <property type="entry name" value="bHLH_dom"/>
</dbReference>
<gene>
    <name evidence="11" type="ORF">SSX86_019042</name>
</gene>
<dbReference type="GO" id="GO:0046983">
    <property type="term" value="F:protein dimerization activity"/>
    <property type="evidence" value="ECO:0007669"/>
    <property type="project" value="InterPro"/>
</dbReference>
<dbReference type="InterPro" id="IPR040397">
    <property type="entry name" value="SWAP"/>
</dbReference>
<keyword evidence="4" id="KW-0238">DNA-binding</keyword>
<evidence type="ECO:0000256" key="8">
    <source>
        <dbReference type="SAM" id="Coils"/>
    </source>
</evidence>
<feature type="compositionally biased region" description="Basic residues" evidence="9">
    <location>
        <begin position="736"/>
        <end position="775"/>
    </location>
</feature>
<dbReference type="AlphaFoldDB" id="A0AAP0GSN4"/>
<keyword evidence="12" id="KW-1185">Reference proteome</keyword>
<keyword evidence="8" id="KW-0175">Coiled coil</keyword>
<evidence type="ECO:0000256" key="7">
    <source>
        <dbReference type="ARBA" id="ARBA00023242"/>
    </source>
</evidence>
<evidence type="ECO:0000256" key="3">
    <source>
        <dbReference type="ARBA" id="ARBA00023015"/>
    </source>
</evidence>
<feature type="compositionally biased region" description="Basic residues" evidence="9">
    <location>
        <begin position="783"/>
        <end position="802"/>
    </location>
</feature>
<keyword evidence="7" id="KW-0539">Nucleus</keyword>
<feature type="region of interest" description="Disordered" evidence="9">
    <location>
        <begin position="495"/>
        <end position="631"/>
    </location>
</feature>
<keyword evidence="6" id="KW-0508">mRNA splicing</keyword>
<organism evidence="11 12">
    <name type="scientific">Deinandra increscens subsp. villosa</name>
    <dbReference type="NCBI Taxonomy" id="3103831"/>
    <lineage>
        <taxon>Eukaryota</taxon>
        <taxon>Viridiplantae</taxon>
        <taxon>Streptophyta</taxon>
        <taxon>Embryophyta</taxon>
        <taxon>Tracheophyta</taxon>
        <taxon>Spermatophyta</taxon>
        <taxon>Magnoliopsida</taxon>
        <taxon>eudicotyledons</taxon>
        <taxon>Gunneridae</taxon>
        <taxon>Pentapetalae</taxon>
        <taxon>asterids</taxon>
        <taxon>campanulids</taxon>
        <taxon>Asterales</taxon>
        <taxon>Asteraceae</taxon>
        <taxon>Asteroideae</taxon>
        <taxon>Heliantheae alliance</taxon>
        <taxon>Madieae</taxon>
        <taxon>Madiinae</taxon>
        <taxon>Deinandra</taxon>
    </lineage>
</organism>
<dbReference type="SUPFAM" id="SSF47459">
    <property type="entry name" value="HLH, helix-loop-helix DNA-binding domain"/>
    <property type="match status" value="1"/>
</dbReference>
<dbReference type="FunFam" id="4.10.280.10:FF:000053">
    <property type="entry name" value="BHLH transcription factor"/>
    <property type="match status" value="1"/>
</dbReference>
<evidence type="ECO:0000313" key="12">
    <source>
        <dbReference type="Proteomes" id="UP001408789"/>
    </source>
</evidence>
<feature type="compositionally biased region" description="Basic and acidic residues" evidence="9">
    <location>
        <begin position="707"/>
        <end position="731"/>
    </location>
</feature>
<sequence length="802" mass="91884">MMMMDLDDDNHEFPQHFHLPYHQHLNSDSPLVEFPPPPPPQPQLIYRYPPPLLTMQSQQLRIFPRGGNWFHQKPESVEAMREMIFRMAALQPVQIDPESIKPPKRRNVKISKDPQSVAARHRRERISERIRILQRLVPGGTKMDTASMLDEAAHYMKFLKNQVQSLEQAAAAAAAGSGGGLMPIKTPPLMPPQPPPEFSIAGCCLTGTTATTTAAMSHHGHLVRACGQPSTQGSDHMVFIRLQSSSIWKLKSIDRERVTTMWHEARRSERKVHDMMDAARKRAQRRAVYLAKRRGDPQQAIQVSGSRCRMYRDDGLYQATEDQQGLIPWNGKQDIMIDRFDGRALLDFIRDPDSRRFRVIEKTEEEEELEEFVSFERYRDLIKHRRRGCRDEEGLHHVNQEMEAKTAALLGFDRSQTAQAPANKGSYSQVGFSYDGDGKDENQDSDDDEDDDDDVDEEDFNSDDSNDEGMDIIAKEFGVKRYGWLVYMDKRAKEEERRQKEIVKGDPAIRKLSRKERRKASQIERERERESARVSGSRVLHHDPYRESRRSPTYEAYSRSRRSRSRSYSPTNSRRHGRGNSDDSHRSNPRAPKIEYITEFGGSQNDDGPKLAGYTPPSSPPSHVGALNRPSSGQILEALHIDPASGVSVDSERVTKLSKPTPGSSSGLAKLSKPSGSGSLAKQQKEKKETPQERLKRIMSKQLNKQIKKDTAAEMAKKREQEKQRLEKLAETNRLSRYRHRSRSRSFSRSPPRRSRSPSRGRSSRRYHSRSRSRSRSVTPVRARSRSISHSRSPRVRSRSKY</sequence>
<evidence type="ECO:0000259" key="10">
    <source>
        <dbReference type="PROSITE" id="PS50888"/>
    </source>
</evidence>
<feature type="region of interest" description="Disordered" evidence="9">
    <location>
        <begin position="417"/>
        <end position="471"/>
    </location>
</feature>
<dbReference type="PROSITE" id="PS50888">
    <property type="entry name" value="BHLH"/>
    <property type="match status" value="1"/>
</dbReference>
<evidence type="ECO:0000256" key="6">
    <source>
        <dbReference type="ARBA" id="ARBA00023187"/>
    </source>
</evidence>
<evidence type="ECO:0000256" key="1">
    <source>
        <dbReference type="ARBA" id="ARBA00004123"/>
    </source>
</evidence>
<keyword evidence="2" id="KW-0507">mRNA processing</keyword>
<dbReference type="GO" id="GO:0003677">
    <property type="term" value="F:DNA binding"/>
    <property type="evidence" value="ECO:0007669"/>
    <property type="project" value="UniProtKB-KW"/>
</dbReference>
<feature type="coiled-coil region" evidence="8">
    <location>
        <begin position="149"/>
        <end position="176"/>
    </location>
</feature>
<evidence type="ECO:0000313" key="11">
    <source>
        <dbReference type="EMBL" id="KAK9061858.1"/>
    </source>
</evidence>